<dbReference type="Proteomes" id="UP000321578">
    <property type="component" value="Unassembled WGS sequence"/>
</dbReference>
<proteinExistence type="predicted"/>
<evidence type="ECO:0000313" key="2">
    <source>
        <dbReference type="EMBL" id="TXD91231.1"/>
    </source>
</evidence>
<dbReference type="EMBL" id="VORO01000001">
    <property type="protein sequence ID" value="TXD91231.1"/>
    <property type="molecule type" value="Genomic_DNA"/>
</dbReference>
<dbReference type="Pfam" id="PF09912">
    <property type="entry name" value="DUF2141"/>
    <property type="match status" value="1"/>
</dbReference>
<gene>
    <name evidence="2" type="ORF">ESY86_01190</name>
</gene>
<evidence type="ECO:0000256" key="1">
    <source>
        <dbReference type="SAM" id="MobiDB-lite"/>
    </source>
</evidence>
<organism evidence="2 3">
    <name type="scientific">Subsaximicrobium wynnwilliamsii</name>
    <dbReference type="NCBI Taxonomy" id="291179"/>
    <lineage>
        <taxon>Bacteria</taxon>
        <taxon>Pseudomonadati</taxon>
        <taxon>Bacteroidota</taxon>
        <taxon>Flavobacteriia</taxon>
        <taxon>Flavobacteriales</taxon>
        <taxon>Flavobacteriaceae</taxon>
        <taxon>Subsaximicrobium</taxon>
    </lineage>
</organism>
<comment type="caution">
    <text evidence="2">The sequence shown here is derived from an EMBL/GenBank/DDBJ whole genome shotgun (WGS) entry which is preliminary data.</text>
</comment>
<dbReference type="OrthoDB" id="9788332at2"/>
<keyword evidence="3" id="KW-1185">Reference proteome</keyword>
<accession>A0A5C6ZPG7</accession>
<sequence>MKTVLLSIAFAIVSSLGFTQEKTGHTIIVTIENVKNDSGKILLGLHDKTTFMKADAVAKGISAIKNGTCTITLENIQPGEYAILALHDENENERMDFEDSGMPAESYGTSNNPRSFGPPIYDDAKFKLGEEDLEISIRL</sequence>
<name>A0A5C6ZPG7_9FLAO</name>
<dbReference type="AlphaFoldDB" id="A0A5C6ZPG7"/>
<evidence type="ECO:0000313" key="3">
    <source>
        <dbReference type="Proteomes" id="UP000321578"/>
    </source>
</evidence>
<feature type="region of interest" description="Disordered" evidence="1">
    <location>
        <begin position="95"/>
        <end position="114"/>
    </location>
</feature>
<dbReference type="RefSeq" id="WP_147084693.1">
    <property type="nucleotide sequence ID" value="NZ_VORM01000003.1"/>
</dbReference>
<reference evidence="2 3" key="1">
    <citation type="submission" date="2019-08" db="EMBL/GenBank/DDBJ databases">
        <title>Genomes of Subsaximicrobium wynnwilliamsii strains.</title>
        <authorList>
            <person name="Bowman J.P."/>
        </authorList>
    </citation>
    <scope>NUCLEOTIDE SEQUENCE [LARGE SCALE GENOMIC DNA]</scope>
    <source>
        <strain evidence="2 3">2-80-2</strain>
    </source>
</reference>
<dbReference type="InterPro" id="IPR018673">
    <property type="entry name" value="DUF2141"/>
</dbReference>
<protein>
    <submittedName>
        <fullName evidence="2">DUF2141 domain-containing protein</fullName>
    </submittedName>
</protein>